<evidence type="ECO:0000313" key="4">
    <source>
        <dbReference type="EMBL" id="PKV93154.1"/>
    </source>
</evidence>
<evidence type="ECO:0000256" key="1">
    <source>
        <dbReference type="SAM" id="MobiDB-lite"/>
    </source>
</evidence>
<evidence type="ECO:0000313" key="5">
    <source>
        <dbReference type="Proteomes" id="UP000233750"/>
    </source>
</evidence>
<keyword evidence="2" id="KW-1133">Transmembrane helix</keyword>
<keyword evidence="2" id="KW-0472">Membrane</keyword>
<comment type="caution">
    <text evidence="4">The sequence shown here is derived from an EMBL/GenBank/DDBJ whole genome shotgun (WGS) entry which is preliminary data.</text>
</comment>
<keyword evidence="5" id="KW-1185">Reference proteome</keyword>
<dbReference type="InterPro" id="IPR010994">
    <property type="entry name" value="RuvA_2-like"/>
</dbReference>
<dbReference type="RefSeq" id="WP_220816649.1">
    <property type="nucleotide sequence ID" value="NZ_JACJHR010000008.1"/>
</dbReference>
<protein>
    <submittedName>
        <fullName evidence="4">Uncharacterized protein DUF4236</fullName>
    </submittedName>
</protein>
<feature type="region of interest" description="Disordered" evidence="1">
    <location>
        <begin position="49"/>
        <end position="71"/>
    </location>
</feature>
<feature type="transmembrane region" description="Helical" evidence="2">
    <location>
        <begin position="112"/>
        <end position="132"/>
    </location>
</feature>
<evidence type="ECO:0000256" key="2">
    <source>
        <dbReference type="SAM" id="Phobius"/>
    </source>
</evidence>
<dbReference type="SUPFAM" id="SSF47781">
    <property type="entry name" value="RuvA domain 2-like"/>
    <property type="match status" value="1"/>
</dbReference>
<feature type="transmembrane region" description="Helical" evidence="2">
    <location>
        <begin position="144"/>
        <end position="163"/>
    </location>
</feature>
<organism evidence="4 5">
    <name type="scientific">Amycolatopsis echigonensis</name>
    <dbReference type="NCBI Taxonomy" id="2576905"/>
    <lineage>
        <taxon>Bacteria</taxon>
        <taxon>Bacillati</taxon>
        <taxon>Actinomycetota</taxon>
        <taxon>Actinomycetes</taxon>
        <taxon>Pseudonocardiales</taxon>
        <taxon>Pseudonocardiaceae</taxon>
        <taxon>Amycolatopsis</taxon>
    </lineage>
</organism>
<feature type="domain" description="DUF4236" evidence="3">
    <location>
        <begin position="3"/>
        <end position="57"/>
    </location>
</feature>
<dbReference type="EMBL" id="PJMY01000003">
    <property type="protein sequence ID" value="PKV93154.1"/>
    <property type="molecule type" value="Genomic_DNA"/>
</dbReference>
<gene>
    <name evidence="4" type="ORF">ATK30_3993</name>
</gene>
<dbReference type="Proteomes" id="UP000233750">
    <property type="component" value="Unassembled WGS sequence"/>
</dbReference>
<dbReference type="InterPro" id="IPR025330">
    <property type="entry name" value="DUF4236"/>
</dbReference>
<reference evidence="4 5" key="1">
    <citation type="submission" date="2017-12" db="EMBL/GenBank/DDBJ databases">
        <title>Sequencing the genomes of 1000 Actinobacteria strains.</title>
        <authorList>
            <person name="Klenk H.-P."/>
        </authorList>
    </citation>
    <scope>NUCLEOTIDE SEQUENCE [LARGE SCALE GENOMIC DNA]</scope>
    <source>
        <strain evidence="4 5">DSM 45165</strain>
    </source>
</reference>
<feature type="compositionally biased region" description="Gly residues" evidence="1">
    <location>
        <begin position="52"/>
        <end position="62"/>
    </location>
</feature>
<evidence type="ECO:0000259" key="3">
    <source>
        <dbReference type="Pfam" id="PF14020"/>
    </source>
</evidence>
<name>A0A2N3WGZ8_9PSEU</name>
<sequence>MGFRYRKSFKLAPGVRMNVSKSGVGYSVGGKGVRMTKRARGGVQTTVNLPGTGLGYTTGNGGPAPARRKPGRREAVASRQAARKAAVAEAEPQNGQPVSVRAPGKRWVAGSWYYVVLVGTAGTFAWLPFLHAAIRLKTAKARRLALIFGGLDLLVYVLLALTPQNSQGQVTDSPISTIGGLLAAGIIIGGCIALTPLRRMVYGGMPVEEPSQQLSADPAINAVLVARARRDEARSLAAADPLLARELCVGRPDLARSYDDGGLVDLNSAPAEVIAGLCGVSSDVAATVVAVRDRRGVPFANVDELFVMADIPVDVWDRIRDRAVLIP</sequence>
<feature type="transmembrane region" description="Helical" evidence="2">
    <location>
        <begin position="175"/>
        <end position="195"/>
    </location>
</feature>
<accession>A0A2N3WGZ8</accession>
<keyword evidence="2" id="KW-0812">Transmembrane</keyword>
<dbReference type="Pfam" id="PF14020">
    <property type="entry name" value="DUF4236"/>
    <property type="match status" value="1"/>
</dbReference>
<proteinExistence type="predicted"/>
<dbReference type="AlphaFoldDB" id="A0A2N3WGZ8"/>